<dbReference type="CDD" id="cd00082">
    <property type="entry name" value="HisKA"/>
    <property type="match status" value="1"/>
</dbReference>
<dbReference type="Gene3D" id="6.10.340.10">
    <property type="match status" value="1"/>
</dbReference>
<dbReference type="EC" id="2.7.13.3" evidence="3"/>
<dbReference type="InterPro" id="IPR036097">
    <property type="entry name" value="HisK_dim/P_sf"/>
</dbReference>
<dbReference type="Proteomes" id="UP001518925">
    <property type="component" value="Unassembled WGS sequence"/>
</dbReference>
<dbReference type="InterPro" id="IPR041610">
    <property type="entry name" value="ArlS_N"/>
</dbReference>
<keyword evidence="13" id="KW-0902">Two-component regulatory system</keyword>
<dbReference type="SUPFAM" id="SSF47384">
    <property type="entry name" value="Homodimeric domain of signal transducing histidine kinase"/>
    <property type="match status" value="1"/>
</dbReference>
<organism evidence="18 19">
    <name type="scientific">Bacillus suaedaesalsae</name>
    <dbReference type="NCBI Taxonomy" id="2810349"/>
    <lineage>
        <taxon>Bacteria</taxon>
        <taxon>Bacillati</taxon>
        <taxon>Bacillota</taxon>
        <taxon>Bacilli</taxon>
        <taxon>Bacillales</taxon>
        <taxon>Bacillaceae</taxon>
        <taxon>Bacillus</taxon>
    </lineage>
</organism>
<comment type="caution">
    <text evidence="18">The sequence shown here is derived from an EMBL/GenBank/DDBJ whole genome shotgun (WGS) entry which is preliminary data.</text>
</comment>
<dbReference type="Pfam" id="PF02518">
    <property type="entry name" value="HATPase_c"/>
    <property type="match status" value="1"/>
</dbReference>
<dbReference type="Pfam" id="PF00512">
    <property type="entry name" value="HisKA"/>
    <property type="match status" value="1"/>
</dbReference>
<keyword evidence="8 15" id="KW-0812">Transmembrane</keyword>
<evidence type="ECO:0000256" key="9">
    <source>
        <dbReference type="ARBA" id="ARBA00022741"/>
    </source>
</evidence>
<dbReference type="CDD" id="cd00075">
    <property type="entry name" value="HATPase"/>
    <property type="match status" value="1"/>
</dbReference>
<dbReference type="SMART" id="SM00388">
    <property type="entry name" value="HisKA"/>
    <property type="match status" value="1"/>
</dbReference>
<dbReference type="RefSeq" id="WP_204204132.1">
    <property type="nucleotide sequence ID" value="NZ_JAFELM010000035.1"/>
</dbReference>
<evidence type="ECO:0000313" key="19">
    <source>
        <dbReference type="Proteomes" id="UP001518925"/>
    </source>
</evidence>
<feature type="transmembrane region" description="Helical" evidence="15">
    <location>
        <begin position="21"/>
        <end position="40"/>
    </location>
</feature>
<name>A0ABS2DJV5_9BACI</name>
<evidence type="ECO:0000256" key="2">
    <source>
        <dbReference type="ARBA" id="ARBA00004651"/>
    </source>
</evidence>
<dbReference type="Gene3D" id="3.30.565.10">
    <property type="entry name" value="Histidine kinase-like ATPase, C-terminal domain"/>
    <property type="match status" value="1"/>
</dbReference>
<reference evidence="18 19" key="1">
    <citation type="submission" date="2021-02" db="EMBL/GenBank/DDBJ databases">
        <title>Bacillus sp. RD4P76, an endophyte from a halophyte.</title>
        <authorList>
            <person name="Sun J.-Q."/>
        </authorList>
    </citation>
    <scope>NUCLEOTIDE SEQUENCE [LARGE SCALE GENOMIC DNA]</scope>
    <source>
        <strain evidence="18 19">RD4P76</strain>
    </source>
</reference>
<dbReference type="InterPro" id="IPR050428">
    <property type="entry name" value="TCS_sensor_his_kinase"/>
</dbReference>
<evidence type="ECO:0000256" key="7">
    <source>
        <dbReference type="ARBA" id="ARBA00022679"/>
    </source>
</evidence>
<dbReference type="InterPro" id="IPR003660">
    <property type="entry name" value="HAMP_dom"/>
</dbReference>
<keyword evidence="9" id="KW-0547">Nucleotide-binding</keyword>
<dbReference type="PROSITE" id="PS50885">
    <property type="entry name" value="HAMP"/>
    <property type="match status" value="1"/>
</dbReference>
<keyword evidence="10" id="KW-0418">Kinase</keyword>
<evidence type="ECO:0000256" key="4">
    <source>
        <dbReference type="ARBA" id="ARBA00015735"/>
    </source>
</evidence>
<keyword evidence="11" id="KW-0067">ATP-binding</keyword>
<evidence type="ECO:0000256" key="6">
    <source>
        <dbReference type="ARBA" id="ARBA00022553"/>
    </source>
</evidence>
<keyword evidence="19" id="KW-1185">Reference proteome</keyword>
<evidence type="ECO:0000259" key="16">
    <source>
        <dbReference type="PROSITE" id="PS50109"/>
    </source>
</evidence>
<evidence type="ECO:0000256" key="12">
    <source>
        <dbReference type="ARBA" id="ARBA00022989"/>
    </source>
</evidence>
<evidence type="ECO:0000256" key="3">
    <source>
        <dbReference type="ARBA" id="ARBA00012438"/>
    </source>
</evidence>
<feature type="transmembrane region" description="Helical" evidence="15">
    <location>
        <begin position="165"/>
        <end position="188"/>
    </location>
</feature>
<dbReference type="SUPFAM" id="SSF55874">
    <property type="entry name" value="ATPase domain of HSP90 chaperone/DNA topoisomerase II/histidine kinase"/>
    <property type="match status" value="1"/>
</dbReference>
<gene>
    <name evidence="18" type="ORF">JR050_14045</name>
</gene>
<protein>
    <recommendedName>
        <fullName evidence="4">Signal transduction histidine-protein kinase ArlS</fullName>
        <ecNumber evidence="3">2.7.13.3</ecNumber>
    </recommendedName>
</protein>
<evidence type="ECO:0000256" key="14">
    <source>
        <dbReference type="ARBA" id="ARBA00023136"/>
    </source>
</evidence>
<keyword evidence="7" id="KW-0808">Transferase</keyword>
<dbReference type="InterPro" id="IPR003661">
    <property type="entry name" value="HisK_dim/P_dom"/>
</dbReference>
<evidence type="ECO:0000256" key="15">
    <source>
        <dbReference type="SAM" id="Phobius"/>
    </source>
</evidence>
<dbReference type="Gene3D" id="1.10.287.130">
    <property type="match status" value="1"/>
</dbReference>
<dbReference type="InterPro" id="IPR003594">
    <property type="entry name" value="HATPase_dom"/>
</dbReference>
<dbReference type="SUPFAM" id="SSF158472">
    <property type="entry name" value="HAMP domain-like"/>
    <property type="match status" value="1"/>
</dbReference>
<evidence type="ECO:0000256" key="11">
    <source>
        <dbReference type="ARBA" id="ARBA00022840"/>
    </source>
</evidence>
<comment type="subcellular location">
    <subcellularLocation>
        <location evidence="2">Cell membrane</location>
        <topology evidence="2">Multi-pass membrane protein</topology>
    </subcellularLocation>
</comment>
<evidence type="ECO:0000256" key="10">
    <source>
        <dbReference type="ARBA" id="ARBA00022777"/>
    </source>
</evidence>
<evidence type="ECO:0000259" key="17">
    <source>
        <dbReference type="PROSITE" id="PS50885"/>
    </source>
</evidence>
<dbReference type="Pfam" id="PF18719">
    <property type="entry name" value="ArlS_N"/>
    <property type="match status" value="1"/>
</dbReference>
<evidence type="ECO:0000256" key="8">
    <source>
        <dbReference type="ARBA" id="ARBA00022692"/>
    </source>
</evidence>
<keyword evidence="12 15" id="KW-1133">Transmembrane helix</keyword>
<dbReference type="PRINTS" id="PR00344">
    <property type="entry name" value="BCTRLSENSOR"/>
</dbReference>
<keyword evidence="6" id="KW-0597">Phosphoprotein</keyword>
<evidence type="ECO:0000256" key="5">
    <source>
        <dbReference type="ARBA" id="ARBA00022475"/>
    </source>
</evidence>
<dbReference type="SMART" id="SM00304">
    <property type="entry name" value="HAMP"/>
    <property type="match status" value="1"/>
</dbReference>
<dbReference type="InterPro" id="IPR005467">
    <property type="entry name" value="His_kinase_dom"/>
</dbReference>
<keyword evidence="14 15" id="KW-0472">Membrane</keyword>
<feature type="domain" description="HAMP" evidence="17">
    <location>
        <begin position="190"/>
        <end position="243"/>
    </location>
</feature>
<comment type="catalytic activity">
    <reaction evidence="1">
        <text>ATP + protein L-histidine = ADP + protein N-phospho-L-histidine.</text>
        <dbReference type="EC" id="2.7.13.3"/>
    </reaction>
</comment>
<dbReference type="Pfam" id="PF00672">
    <property type="entry name" value="HAMP"/>
    <property type="match status" value="1"/>
</dbReference>
<evidence type="ECO:0000256" key="1">
    <source>
        <dbReference type="ARBA" id="ARBA00000085"/>
    </source>
</evidence>
<dbReference type="SMART" id="SM00387">
    <property type="entry name" value="HATPase_c"/>
    <property type="match status" value="1"/>
</dbReference>
<keyword evidence="5" id="KW-1003">Cell membrane</keyword>
<dbReference type="EMBL" id="JAFELM010000035">
    <property type="protein sequence ID" value="MBM6618787.1"/>
    <property type="molecule type" value="Genomic_DNA"/>
</dbReference>
<accession>A0ABS2DJV5</accession>
<dbReference type="InterPro" id="IPR004358">
    <property type="entry name" value="Sig_transdc_His_kin-like_C"/>
</dbReference>
<evidence type="ECO:0000313" key="18">
    <source>
        <dbReference type="EMBL" id="MBM6618787.1"/>
    </source>
</evidence>
<dbReference type="CDD" id="cd06225">
    <property type="entry name" value="HAMP"/>
    <property type="match status" value="1"/>
</dbReference>
<feature type="domain" description="Histidine kinase" evidence="16">
    <location>
        <begin position="251"/>
        <end position="465"/>
    </location>
</feature>
<dbReference type="PROSITE" id="PS50109">
    <property type="entry name" value="HIS_KIN"/>
    <property type="match status" value="1"/>
</dbReference>
<proteinExistence type="predicted"/>
<dbReference type="PANTHER" id="PTHR45436">
    <property type="entry name" value="SENSOR HISTIDINE KINASE YKOH"/>
    <property type="match status" value="1"/>
</dbReference>
<sequence>MKKLIRYFRNVPLRWRLTFSSSVLMFITFLVFSFVQYELLYNWLLSQEKEAVIKTKEEVAAYYEQANRPFQEINRNDMETLLLKLNDRHQLIRILDMNQDLMISVSNEFPKKLSIANYPSREGIEEIRVEGEHYIVTWVHIQTRSFQGTVEVVRNLTTFHEVTKIILWITIGFAIATMIISILSGILISRQYITPLKELNHAMIKIKDEGFQTRVKETQLHDEVTELTRIFNGMMDTVEDTINQQKQFIEDASHELRTPIAVLEGHLSMLNRWGKNDSEVLDESLQASMQEVTRLRKLVLELLELTRSEAILPSDIEPIEVSEIIEQLTKNVAVLHPDFHITFEDVTTGMLKVSISRHHLEQIIMILLDNAVKYSADAKYIQVLVSNKDENVIIEVKDAGIGIPSEDLGKVFNRFYRVDKARSREGGGTGLGLAIAKRLVEKYNGEIMVTSQEQQGTTFTIILKK</sequence>
<dbReference type="PANTHER" id="PTHR45436:SF5">
    <property type="entry name" value="SENSOR HISTIDINE KINASE TRCS"/>
    <property type="match status" value="1"/>
</dbReference>
<evidence type="ECO:0000256" key="13">
    <source>
        <dbReference type="ARBA" id="ARBA00023012"/>
    </source>
</evidence>
<dbReference type="InterPro" id="IPR036890">
    <property type="entry name" value="HATPase_C_sf"/>
</dbReference>